<gene>
    <name evidence="3" type="ORF">SPHA_48639</name>
</gene>
<feature type="coiled-coil region" evidence="1">
    <location>
        <begin position="23"/>
        <end position="216"/>
    </location>
</feature>
<accession>A0A812D208</accession>
<proteinExistence type="predicted"/>
<reference evidence="3" key="1">
    <citation type="submission" date="2021-01" db="EMBL/GenBank/DDBJ databases">
        <authorList>
            <person name="Li R."/>
            <person name="Bekaert M."/>
        </authorList>
    </citation>
    <scope>NUCLEOTIDE SEQUENCE</scope>
    <source>
        <strain evidence="3">Farmed</strain>
    </source>
</reference>
<keyword evidence="1" id="KW-0175">Coiled coil</keyword>
<sequence>MEEIKYLKDRIEENRDYEDEDIFEEVEELKSKHQEEVQHLNVEIAKLRSVENGDFWLEVEELKQEHEKQVNRLRDEIEELKIFEGSDISEEVEELKRHHFQEVESLRNEIEILRQNENGDIFEEVEKLKKNHSEEVACLKDEIMFLKNGAPGFSWIKNGKEIEDELNSLRSEVSSLKNTDREKEWMFLVDAKERELELSKKEIESLKDTINEMNVVKWEETPEDIHLMVNEINRLNGVVQLLSQNDVHASEFPNIECQWPDSKSDALLDANISQGSVIKELQTLELVDDEAKRADIRMEYEEKMNSLKAEMFALKNIEKEQIWKNAQGHIDEEFEEIKKDFLAMTTAKNADEWARSMQLYDEIRRLKSELLAKKNKESTETGRLREEVRYLKQALSNLRKANDHINTTKYLGQVRKNSGETLHSTNPFYHPCKDEHSPKDMPSVKGNEDEETWNLEVRPLLEDIANLNNQVIQAEERLSSEKISLQKEIEELEKENSYLRKLIPKDAYDNINQQDPKNTDDEKLAVIAQELSHVQQLQIETDEKAANYERQLEEERSRHSEELKKMADNLSSLKDSIDESEAAKAKSIEEREEIINNLKNSLDNVRHQHEKEIEDIGEMCKEKTDALDEKISDLKISLGTRENELAKRVREIEELLDKIEELGKAIEQLKEENQNKTQEIENRDEQIKALRSELEECKHTVKKTLSENENTYSLYQEELGRVHIDLLRTKSSHEAFLKEMEETRNRHTDELALQKEKLERKFEVLIQELKRSHEDEIDQIRIEMLSAQDKFKEYINKKNRHLSDDSTESADGHFAGLSRILSFDSNEKNMAESSNEKVSRSKSDSDIFNDEILSGNSDFEKPISVNQIGDLDCAVHTNNGQHSQRYPFMTRELSQEEAIIQNLEEIDIPESSRKDEKKFKNKKKIYKSKRKSRDLLPNFGASEETLDEVELTEKQKQCRQQ</sequence>
<dbReference type="Proteomes" id="UP000597762">
    <property type="component" value="Unassembled WGS sequence"/>
</dbReference>
<protein>
    <submittedName>
        <fullName evidence="3">Uncharacterized protein</fullName>
    </submittedName>
</protein>
<keyword evidence="4" id="KW-1185">Reference proteome</keyword>
<dbReference type="EMBL" id="CAHIKZ030002722">
    <property type="protein sequence ID" value="CAE1291156.1"/>
    <property type="molecule type" value="Genomic_DNA"/>
</dbReference>
<evidence type="ECO:0000313" key="4">
    <source>
        <dbReference type="Proteomes" id="UP000597762"/>
    </source>
</evidence>
<name>A0A812D208_ACAPH</name>
<dbReference type="AlphaFoldDB" id="A0A812D208"/>
<organism evidence="3 4">
    <name type="scientific">Acanthosepion pharaonis</name>
    <name type="common">Pharaoh cuttlefish</name>
    <name type="synonym">Sepia pharaonis</name>
    <dbReference type="NCBI Taxonomy" id="158019"/>
    <lineage>
        <taxon>Eukaryota</taxon>
        <taxon>Metazoa</taxon>
        <taxon>Spiralia</taxon>
        <taxon>Lophotrochozoa</taxon>
        <taxon>Mollusca</taxon>
        <taxon>Cephalopoda</taxon>
        <taxon>Coleoidea</taxon>
        <taxon>Decapodiformes</taxon>
        <taxon>Sepiida</taxon>
        <taxon>Sepiina</taxon>
        <taxon>Sepiidae</taxon>
        <taxon>Acanthosepion</taxon>
    </lineage>
</organism>
<dbReference type="OrthoDB" id="2289094at2759"/>
<evidence type="ECO:0000256" key="1">
    <source>
        <dbReference type="SAM" id="Coils"/>
    </source>
</evidence>
<evidence type="ECO:0000256" key="2">
    <source>
        <dbReference type="SAM" id="MobiDB-lite"/>
    </source>
</evidence>
<evidence type="ECO:0000313" key="3">
    <source>
        <dbReference type="EMBL" id="CAE1291156.1"/>
    </source>
</evidence>
<feature type="coiled-coil region" evidence="1">
    <location>
        <begin position="642"/>
        <end position="707"/>
    </location>
</feature>
<feature type="coiled-coil region" evidence="1">
    <location>
        <begin position="457"/>
        <end position="502"/>
    </location>
</feature>
<feature type="coiled-coil region" evidence="1">
    <location>
        <begin position="534"/>
        <end position="615"/>
    </location>
</feature>
<comment type="caution">
    <text evidence="3">The sequence shown here is derived from an EMBL/GenBank/DDBJ whole genome shotgun (WGS) entry which is preliminary data.</text>
</comment>
<feature type="coiled-coil region" evidence="1">
    <location>
        <begin position="737"/>
        <end position="797"/>
    </location>
</feature>
<feature type="region of interest" description="Disordered" evidence="2">
    <location>
        <begin position="428"/>
        <end position="447"/>
    </location>
</feature>